<reference evidence="2 3" key="1">
    <citation type="submission" date="2019-01" db="EMBL/GenBank/DDBJ databases">
        <title>Coherence of Microcystis species and biogeography revealed through population genomics.</title>
        <authorList>
            <person name="Perez-Carrascal O.M."/>
            <person name="Terrat Y."/>
            <person name="Giani A."/>
            <person name="Fortin N."/>
            <person name="Tromas N."/>
            <person name="Shapiro B.J."/>
        </authorList>
    </citation>
    <scope>NUCLEOTIDE SEQUENCE [LARGE SCALE GENOMIC DNA]</scope>
    <source>
        <strain evidence="2">Ma_QC_B_20070730_S2</strain>
    </source>
</reference>
<feature type="transmembrane region" description="Helical" evidence="1">
    <location>
        <begin position="231"/>
        <end position="253"/>
    </location>
</feature>
<keyword evidence="1" id="KW-0812">Transmembrane</keyword>
<feature type="transmembrane region" description="Helical" evidence="1">
    <location>
        <begin position="189"/>
        <end position="219"/>
    </location>
</feature>
<evidence type="ECO:0008006" key="4">
    <source>
        <dbReference type="Google" id="ProtNLM"/>
    </source>
</evidence>
<gene>
    <name evidence="2" type="ORF">EWV80_04710</name>
</gene>
<feature type="transmembrane region" description="Helical" evidence="1">
    <location>
        <begin position="309"/>
        <end position="327"/>
    </location>
</feature>
<feature type="transmembrane region" description="Helical" evidence="1">
    <location>
        <begin position="336"/>
        <end position="355"/>
    </location>
</feature>
<dbReference type="Proteomes" id="UP000320551">
    <property type="component" value="Unassembled WGS sequence"/>
</dbReference>
<accession>A0A552E3A3</accession>
<sequence length="529" mass="61235">MNRIIKVALVALLWIIVTTSAVDLGGDTSRRLDMAHAWWTGQPEIPEISLTSDYKPEVRGEQWMVFGVDNKPYIFYEVGQSVLMLPADWIGTQLHQYFPDIGEKDFRRLSVTFLTFIPLNVATVIACFWLLRIFKVNENLAAFSSIIWLIGSTFLHYAQIPFQNNQVLLLVILGYGCALVASLDQKPLFALLGGLCLGLAILIRVSSILHVLTVSLFFITYLFYKYRHRKIIFQYGLIWLGGFLPLFLLGRLLDYIRYGSPWMTGQRLWVKQIHNHPFWSNLPEFPENWPILSDSIGIWGALFSPAKSIFIYDPLLLPCLILGIVFWKRFLPEIKLYLLSVLLNLGLHIAVTSYLDFWHGDSAWAARYHVTSVHLILLPLIPVLIEFMFRSRGFKNWIIKTIIFLSIIIQSLSIILSFALEDAQGYLLPPERRYLEFRLGQRIVNVVCKVNSSISDSCITEKIAKLSEIQDTTLGRTLKRIDYHNRIVLLPFNYARYRWNRRWTFIIWSVMLLLAISMTIHLWKSVSLE</sequence>
<proteinExistence type="predicted"/>
<feature type="transmembrane region" description="Helical" evidence="1">
    <location>
        <begin position="397"/>
        <end position="420"/>
    </location>
</feature>
<dbReference type="AlphaFoldDB" id="A0A552E3A3"/>
<evidence type="ECO:0000313" key="2">
    <source>
        <dbReference type="EMBL" id="TRU28948.1"/>
    </source>
</evidence>
<keyword evidence="1" id="KW-1133">Transmembrane helix</keyword>
<name>A0A552E3A3_MICAE</name>
<feature type="transmembrane region" description="Helical" evidence="1">
    <location>
        <begin position="367"/>
        <end position="385"/>
    </location>
</feature>
<organism evidence="2 3">
    <name type="scientific">Microcystis aeruginosa Ma_QC_B_20070730_S2</name>
    <dbReference type="NCBI Taxonomy" id="2486256"/>
    <lineage>
        <taxon>Bacteria</taxon>
        <taxon>Bacillati</taxon>
        <taxon>Cyanobacteriota</taxon>
        <taxon>Cyanophyceae</taxon>
        <taxon>Oscillatoriophycideae</taxon>
        <taxon>Chroococcales</taxon>
        <taxon>Microcystaceae</taxon>
        <taxon>Microcystis</taxon>
    </lineage>
</organism>
<feature type="transmembrane region" description="Helical" evidence="1">
    <location>
        <begin position="140"/>
        <end position="160"/>
    </location>
</feature>
<evidence type="ECO:0000256" key="1">
    <source>
        <dbReference type="SAM" id="Phobius"/>
    </source>
</evidence>
<dbReference type="EMBL" id="SFBK01000056">
    <property type="protein sequence ID" value="TRU28948.1"/>
    <property type="molecule type" value="Genomic_DNA"/>
</dbReference>
<feature type="transmembrane region" description="Helical" evidence="1">
    <location>
        <begin position="111"/>
        <end position="134"/>
    </location>
</feature>
<feature type="transmembrane region" description="Helical" evidence="1">
    <location>
        <begin position="167"/>
        <end position="183"/>
    </location>
</feature>
<protein>
    <recommendedName>
        <fullName evidence="4">Glycosyltransferase RgtA/B/C/D-like domain-containing protein</fullName>
    </recommendedName>
</protein>
<feature type="transmembrane region" description="Helical" evidence="1">
    <location>
        <begin position="503"/>
        <end position="523"/>
    </location>
</feature>
<evidence type="ECO:0000313" key="3">
    <source>
        <dbReference type="Proteomes" id="UP000320551"/>
    </source>
</evidence>
<keyword evidence="1" id="KW-0472">Membrane</keyword>
<comment type="caution">
    <text evidence="2">The sequence shown here is derived from an EMBL/GenBank/DDBJ whole genome shotgun (WGS) entry which is preliminary data.</text>
</comment>